<evidence type="ECO:0000256" key="1">
    <source>
        <dbReference type="SAM" id="MobiDB-lite"/>
    </source>
</evidence>
<name>K1LA06_CECL9</name>
<proteinExistence type="predicted"/>
<comment type="caution">
    <text evidence="2">The sequence shown here is derived from an EMBL/GenBank/DDBJ whole genome shotgun (WGS) entry which is preliminary data.</text>
</comment>
<feature type="region of interest" description="Disordered" evidence="1">
    <location>
        <begin position="140"/>
        <end position="163"/>
    </location>
</feature>
<evidence type="ECO:0000313" key="3">
    <source>
        <dbReference type="Proteomes" id="UP000004478"/>
    </source>
</evidence>
<keyword evidence="3" id="KW-1185">Reference proteome</keyword>
<evidence type="ECO:0000313" key="2">
    <source>
        <dbReference type="EMBL" id="EKB47233.1"/>
    </source>
</evidence>
<gene>
    <name evidence="2" type="ORF">B879_04172</name>
</gene>
<accession>K1LA06</accession>
<protein>
    <submittedName>
        <fullName evidence="2">Uncharacterized protein</fullName>
    </submittedName>
</protein>
<dbReference type="AlphaFoldDB" id="K1LA06"/>
<organism evidence="2 3">
    <name type="scientific">Cecembia lonarensis (strain CCUG 58316 / KCTC 22772 / LW9)</name>
    <dbReference type="NCBI Taxonomy" id="1225176"/>
    <lineage>
        <taxon>Bacteria</taxon>
        <taxon>Pseudomonadati</taxon>
        <taxon>Bacteroidota</taxon>
        <taxon>Cytophagia</taxon>
        <taxon>Cytophagales</taxon>
        <taxon>Cyclobacteriaceae</taxon>
        <taxon>Cecembia</taxon>
    </lineage>
</organism>
<sequence length="163" mass="18782">MDGKSHGTDHRSRSMCHEELPRVRQLERHHSARSDAKFLKGRGHGPALAAPVRPGGPAAVVVDSRGIALQFQDRLKFFAEREIDGWQLRLSRHYFSFRIYSTDRISIGKWTRRPEPLEDRRVPFPTRCWRFGHAAQFRQRPGSSSVFPHRDANVRGPPLPHCD</sequence>
<dbReference type="EMBL" id="AMGM01000188">
    <property type="protein sequence ID" value="EKB47233.1"/>
    <property type="molecule type" value="Genomic_DNA"/>
</dbReference>
<dbReference type="Proteomes" id="UP000004478">
    <property type="component" value="Unassembled WGS sequence"/>
</dbReference>
<feature type="region of interest" description="Disordered" evidence="1">
    <location>
        <begin position="1"/>
        <end position="32"/>
    </location>
</feature>
<reference evidence="2 3" key="1">
    <citation type="journal article" date="2012" name="J. Bacteriol.">
        <title>Draft Genome Sequence of Cecembia lonarensis Strain LW9T, Isolated from Lonar Lake, a Haloalkaline Lake in India.</title>
        <authorList>
            <person name="Shivaji S."/>
            <person name="Ara S."/>
            <person name="Singh A."/>
            <person name="Pinnaka A.K."/>
        </authorList>
    </citation>
    <scope>NUCLEOTIDE SEQUENCE [LARGE SCALE GENOMIC DNA]</scope>
    <source>
        <strain evidence="2 3">LW9</strain>
    </source>
</reference>